<name>A0AAD4T332_9MAGN</name>
<evidence type="ECO:0000256" key="1">
    <source>
        <dbReference type="SAM" id="Phobius"/>
    </source>
</evidence>
<proteinExistence type="predicted"/>
<protein>
    <submittedName>
        <fullName evidence="2">Uncharacterized protein</fullName>
    </submittedName>
</protein>
<dbReference type="Proteomes" id="UP001202328">
    <property type="component" value="Unassembled WGS sequence"/>
</dbReference>
<feature type="transmembrane region" description="Helical" evidence="1">
    <location>
        <begin position="77"/>
        <end position="95"/>
    </location>
</feature>
<organism evidence="2 3">
    <name type="scientific">Papaver atlanticum</name>
    <dbReference type="NCBI Taxonomy" id="357466"/>
    <lineage>
        <taxon>Eukaryota</taxon>
        <taxon>Viridiplantae</taxon>
        <taxon>Streptophyta</taxon>
        <taxon>Embryophyta</taxon>
        <taxon>Tracheophyta</taxon>
        <taxon>Spermatophyta</taxon>
        <taxon>Magnoliopsida</taxon>
        <taxon>Ranunculales</taxon>
        <taxon>Papaveraceae</taxon>
        <taxon>Papaveroideae</taxon>
        <taxon>Papaver</taxon>
    </lineage>
</organism>
<keyword evidence="1" id="KW-0812">Transmembrane</keyword>
<reference evidence="2" key="1">
    <citation type="submission" date="2022-04" db="EMBL/GenBank/DDBJ databases">
        <title>A functionally conserved STORR gene fusion in Papaver species that diverged 16.8 million years ago.</title>
        <authorList>
            <person name="Catania T."/>
        </authorList>
    </citation>
    <scope>NUCLEOTIDE SEQUENCE</scope>
    <source>
        <strain evidence="2">S-188037</strain>
    </source>
</reference>
<accession>A0AAD4T332</accession>
<evidence type="ECO:0000313" key="2">
    <source>
        <dbReference type="EMBL" id="KAI3938624.1"/>
    </source>
</evidence>
<dbReference type="AlphaFoldDB" id="A0AAD4T332"/>
<keyword evidence="1" id="KW-0472">Membrane</keyword>
<gene>
    <name evidence="2" type="ORF">MKW98_016129</name>
</gene>
<comment type="caution">
    <text evidence="2">The sequence shown here is derived from an EMBL/GenBank/DDBJ whole genome shotgun (WGS) entry which is preliminary data.</text>
</comment>
<evidence type="ECO:0000313" key="3">
    <source>
        <dbReference type="Proteomes" id="UP001202328"/>
    </source>
</evidence>
<sequence>MKLKQILRMKPKRTNLSKYLVALLSYGGVPDEYFLAQTHIIKSVSMDDFLLANMWNSLGQPFLRERLSMFMREVHQIFQWGLSLMHLLFLFFFALCLKYQCNSLVHFK</sequence>
<keyword evidence="3" id="KW-1185">Reference proteome</keyword>
<dbReference type="EMBL" id="JAJJMB010005516">
    <property type="protein sequence ID" value="KAI3938624.1"/>
    <property type="molecule type" value="Genomic_DNA"/>
</dbReference>
<keyword evidence="1" id="KW-1133">Transmembrane helix</keyword>